<evidence type="ECO:0000313" key="2">
    <source>
        <dbReference type="EMBL" id="KAL3769516.1"/>
    </source>
</evidence>
<keyword evidence="3" id="KW-1185">Reference proteome</keyword>
<organism evidence="2 3">
    <name type="scientific">Stephanodiscus triporus</name>
    <dbReference type="NCBI Taxonomy" id="2934178"/>
    <lineage>
        <taxon>Eukaryota</taxon>
        <taxon>Sar</taxon>
        <taxon>Stramenopiles</taxon>
        <taxon>Ochrophyta</taxon>
        <taxon>Bacillariophyta</taxon>
        <taxon>Coscinodiscophyceae</taxon>
        <taxon>Thalassiosirophycidae</taxon>
        <taxon>Stephanodiscales</taxon>
        <taxon>Stephanodiscaceae</taxon>
        <taxon>Stephanodiscus</taxon>
    </lineage>
</organism>
<keyword evidence="1" id="KW-0812">Transmembrane</keyword>
<reference evidence="2 3" key="1">
    <citation type="submission" date="2024-10" db="EMBL/GenBank/DDBJ databases">
        <title>Updated reference genomes for cyclostephanoid diatoms.</title>
        <authorList>
            <person name="Roberts W.R."/>
            <person name="Alverson A.J."/>
        </authorList>
    </citation>
    <scope>NUCLEOTIDE SEQUENCE [LARGE SCALE GENOMIC DNA]</scope>
    <source>
        <strain evidence="2 3">AJA276-08</strain>
    </source>
</reference>
<accession>A0ABD3N065</accession>
<evidence type="ECO:0000313" key="3">
    <source>
        <dbReference type="Proteomes" id="UP001530315"/>
    </source>
</evidence>
<protein>
    <submittedName>
        <fullName evidence="2">Uncharacterized protein</fullName>
    </submittedName>
</protein>
<evidence type="ECO:0000256" key="1">
    <source>
        <dbReference type="SAM" id="Phobius"/>
    </source>
</evidence>
<comment type="caution">
    <text evidence="2">The sequence shown here is derived from an EMBL/GenBank/DDBJ whole genome shotgun (WGS) entry which is preliminary data.</text>
</comment>
<name>A0ABD3N065_9STRA</name>
<dbReference type="Proteomes" id="UP001530315">
    <property type="component" value="Unassembled WGS sequence"/>
</dbReference>
<keyword evidence="1" id="KW-0472">Membrane</keyword>
<dbReference type="EMBL" id="JALLAZ020001655">
    <property type="protein sequence ID" value="KAL3769516.1"/>
    <property type="molecule type" value="Genomic_DNA"/>
</dbReference>
<feature type="transmembrane region" description="Helical" evidence="1">
    <location>
        <begin position="26"/>
        <end position="44"/>
    </location>
</feature>
<keyword evidence="1" id="KW-1133">Transmembrane helix</keyword>
<sequence length="97" mass="10879">MYKYLIVTICLFQLTAIPDTLIANISAPTIVYLSSAMFITLKYVGRITNFRNPIWLSGFLTVFRSHPGEIGNPNSFSASPAERKHTKACQLDLITVR</sequence>
<proteinExistence type="predicted"/>
<dbReference type="AlphaFoldDB" id="A0ABD3N065"/>
<gene>
    <name evidence="2" type="ORF">ACHAW5_001249</name>
</gene>